<name>A0ABR9VNF1_9SYNC</name>
<gene>
    <name evidence="2" type="ORF">IQ217_03245</name>
</gene>
<dbReference type="RefSeq" id="WP_194018900.1">
    <property type="nucleotide sequence ID" value="NZ_JADEVV010000006.1"/>
</dbReference>
<protein>
    <recommendedName>
        <fullName evidence="4">Slr1122 protein</fullName>
    </recommendedName>
</protein>
<feature type="region of interest" description="Disordered" evidence="1">
    <location>
        <begin position="200"/>
        <end position="250"/>
    </location>
</feature>
<evidence type="ECO:0000313" key="3">
    <source>
        <dbReference type="Proteomes" id="UP000658720"/>
    </source>
</evidence>
<dbReference type="EMBL" id="JADEVV010000006">
    <property type="protein sequence ID" value="MBE9252887.1"/>
    <property type="molecule type" value="Genomic_DNA"/>
</dbReference>
<sequence length="250" mass="28046">MADSALQPRQHPISPPSHPKQFRAIGVVYGRYYASEESSQRGILVTETGDIVESVLLGKTFSLFKRHVNLEDPHFWVVYPRLRDKDDHLHFQLAGLWEPENLGPGLTSASDPASNSLPSPKVDHPYFSIRGEVVFVSQARENIVMKIRQSPKSPSKRPLFFKVKISGILKDGEGEICRRPLRRFWDMEATLQGNELVLEKATDLGQMQRRPSSGKPTGKSTPKPKTSTPKPVKKSATTPPKSSPAKRRLF</sequence>
<reference evidence="2 3" key="1">
    <citation type="submission" date="2020-10" db="EMBL/GenBank/DDBJ databases">
        <authorList>
            <person name="Castelo-Branco R."/>
            <person name="Eusebio N."/>
            <person name="Adriana R."/>
            <person name="Vieira A."/>
            <person name="Brugerolle De Fraissinette N."/>
            <person name="Rezende De Castro R."/>
            <person name="Schneider M.P."/>
            <person name="Vasconcelos V."/>
            <person name="Leao P.N."/>
        </authorList>
    </citation>
    <scope>NUCLEOTIDE SEQUENCE [LARGE SCALE GENOMIC DNA]</scope>
    <source>
        <strain evidence="2 3">LEGE 00031</strain>
    </source>
</reference>
<evidence type="ECO:0000313" key="2">
    <source>
        <dbReference type="EMBL" id="MBE9252887.1"/>
    </source>
</evidence>
<organism evidence="2 3">
    <name type="scientific">Synechocystis salina LEGE 00031</name>
    <dbReference type="NCBI Taxonomy" id="1828736"/>
    <lineage>
        <taxon>Bacteria</taxon>
        <taxon>Bacillati</taxon>
        <taxon>Cyanobacteriota</taxon>
        <taxon>Cyanophyceae</taxon>
        <taxon>Synechococcales</taxon>
        <taxon>Merismopediaceae</taxon>
        <taxon>Synechocystis</taxon>
    </lineage>
</organism>
<keyword evidence="3" id="KW-1185">Reference proteome</keyword>
<comment type="caution">
    <text evidence="2">The sequence shown here is derived from an EMBL/GenBank/DDBJ whole genome shotgun (WGS) entry which is preliminary data.</text>
</comment>
<dbReference type="Proteomes" id="UP000658720">
    <property type="component" value="Unassembled WGS sequence"/>
</dbReference>
<evidence type="ECO:0000256" key="1">
    <source>
        <dbReference type="SAM" id="MobiDB-lite"/>
    </source>
</evidence>
<proteinExistence type="predicted"/>
<evidence type="ECO:0008006" key="4">
    <source>
        <dbReference type="Google" id="ProtNLM"/>
    </source>
</evidence>
<feature type="compositionally biased region" description="Low complexity" evidence="1">
    <location>
        <begin position="211"/>
        <end position="240"/>
    </location>
</feature>
<accession>A0ABR9VNF1</accession>